<sequence length="190" mass="21270">MEPKPGGQRFCLYAPEQLDSVMEAMARQTIALLSPQRQTVLIGILRRGEPLARMLQQRLVQQFGLPELPLYPLKLKRYADDLTLLHAKTALTENPLLAALDLPRTRLLLVDDVLYEGHSLLRASSYLAQLGANEIRTAVLVDRCVCKLPIQADITGVRLQVAPSDIIECNVPPYEAEFRIDVLRRGPHLG</sequence>
<keyword evidence="2" id="KW-0808">Transferase</keyword>
<dbReference type="CDD" id="cd06223">
    <property type="entry name" value="PRTases_typeI"/>
    <property type="match status" value="1"/>
</dbReference>
<evidence type="ECO:0000313" key="2">
    <source>
        <dbReference type="EMBL" id="RJG09137.1"/>
    </source>
</evidence>
<dbReference type="InterPro" id="IPR029057">
    <property type="entry name" value="PRTase-like"/>
</dbReference>
<dbReference type="EMBL" id="QYUR01000008">
    <property type="protein sequence ID" value="RJG09137.1"/>
    <property type="molecule type" value="Genomic_DNA"/>
</dbReference>
<keyword evidence="3" id="KW-1185">Reference proteome</keyword>
<dbReference type="Pfam" id="PF00156">
    <property type="entry name" value="Pribosyltran"/>
    <property type="match status" value="1"/>
</dbReference>
<name>A0A418X9I8_9PSED</name>
<feature type="domain" description="Phosphoribosyltransferase" evidence="1">
    <location>
        <begin position="22"/>
        <end position="170"/>
    </location>
</feature>
<proteinExistence type="predicted"/>
<dbReference type="OrthoDB" id="8560416at2"/>
<protein>
    <submittedName>
        <fullName evidence="2">Phosphoribosyltransferase</fullName>
    </submittedName>
</protein>
<dbReference type="AlphaFoldDB" id="A0A418X9I8"/>
<organism evidence="2 3">
    <name type="scientific">Pseudomonas cavernicola</name>
    <dbReference type="NCBI Taxonomy" id="2320866"/>
    <lineage>
        <taxon>Bacteria</taxon>
        <taxon>Pseudomonadati</taxon>
        <taxon>Pseudomonadota</taxon>
        <taxon>Gammaproteobacteria</taxon>
        <taxon>Pseudomonadales</taxon>
        <taxon>Pseudomonadaceae</taxon>
        <taxon>Pseudomonas</taxon>
    </lineage>
</organism>
<dbReference type="Proteomes" id="UP000284021">
    <property type="component" value="Unassembled WGS sequence"/>
</dbReference>
<dbReference type="GO" id="GO:0016757">
    <property type="term" value="F:glycosyltransferase activity"/>
    <property type="evidence" value="ECO:0007669"/>
    <property type="project" value="UniProtKB-KW"/>
</dbReference>
<reference evidence="2 3" key="1">
    <citation type="submission" date="2018-09" db="EMBL/GenBank/DDBJ databases">
        <authorList>
            <person name="Zhu H."/>
        </authorList>
    </citation>
    <scope>NUCLEOTIDE SEQUENCE [LARGE SCALE GENOMIC DNA]</scope>
    <source>
        <strain evidence="2 3">K1S02-6</strain>
    </source>
</reference>
<dbReference type="PANTHER" id="PTHR11608:SF0">
    <property type="entry name" value="BIFUNCTIONAL PROTEIN PYRR"/>
    <property type="match status" value="1"/>
</dbReference>
<dbReference type="InterPro" id="IPR000836">
    <property type="entry name" value="PRTase_dom"/>
</dbReference>
<keyword evidence="2" id="KW-0328">Glycosyltransferase</keyword>
<accession>A0A418X9I8</accession>
<dbReference type="InterPro" id="IPR050137">
    <property type="entry name" value="PyrR_bifunctional"/>
</dbReference>
<dbReference type="RefSeq" id="WP_119956931.1">
    <property type="nucleotide sequence ID" value="NZ_QYUR01000008.1"/>
</dbReference>
<dbReference type="SUPFAM" id="SSF53271">
    <property type="entry name" value="PRTase-like"/>
    <property type="match status" value="1"/>
</dbReference>
<evidence type="ECO:0000313" key="3">
    <source>
        <dbReference type="Proteomes" id="UP000284021"/>
    </source>
</evidence>
<evidence type="ECO:0000259" key="1">
    <source>
        <dbReference type="Pfam" id="PF00156"/>
    </source>
</evidence>
<comment type="caution">
    <text evidence="2">The sequence shown here is derived from an EMBL/GenBank/DDBJ whole genome shotgun (WGS) entry which is preliminary data.</text>
</comment>
<dbReference type="PANTHER" id="PTHR11608">
    <property type="entry name" value="BIFUNCTIONAL PROTEIN PYRR"/>
    <property type="match status" value="1"/>
</dbReference>
<gene>
    <name evidence="2" type="ORF">D3879_25395</name>
</gene>
<dbReference type="Gene3D" id="3.40.50.2020">
    <property type="match status" value="1"/>
</dbReference>